<dbReference type="RefSeq" id="WP_000145713.1">
    <property type="nucleotide sequence ID" value="NZ_CP072550.1"/>
</dbReference>
<dbReference type="EMBL" id="KX426227">
    <property type="protein sequence ID" value="APW48729.1"/>
    <property type="molecule type" value="Genomic_DNA"/>
</dbReference>
<proteinExistence type="predicted"/>
<protein>
    <submittedName>
        <fullName evidence="1">Uncharacterized protein</fullName>
    </submittedName>
</protein>
<dbReference type="AlphaFoldDB" id="A0A1P8KGC6"/>
<name>A0A1P8KGC6_ACILW</name>
<reference evidence="1" key="1">
    <citation type="journal article" date="2016" name="Biomed. Res. Int.">
        <title>Resistance of Permafrost and Modern Acinetobacter lwoffii Strains to Heavy Metals and Arsenic Revealed by Genome Analysis.</title>
        <authorList>
            <person name="Mindlin S."/>
            <person name="Petrenko A."/>
            <person name="Kurakov A."/>
            <person name="Beletsky A."/>
            <person name="Mardanov A."/>
            <person name="Petrova M."/>
        </authorList>
    </citation>
    <scope>NUCLEOTIDE SEQUENCE</scope>
    <source>
        <strain evidence="1">ED23-35</strain>
        <plasmid evidence="1">pALWED1.1</plasmid>
    </source>
</reference>
<keyword evidence="1" id="KW-0614">Plasmid</keyword>
<organism evidence="1">
    <name type="scientific">Acinetobacter lwoffii</name>
    <dbReference type="NCBI Taxonomy" id="28090"/>
    <lineage>
        <taxon>Bacteria</taxon>
        <taxon>Pseudomonadati</taxon>
        <taxon>Pseudomonadota</taxon>
        <taxon>Gammaproteobacteria</taxon>
        <taxon>Moraxellales</taxon>
        <taxon>Moraxellaceae</taxon>
        <taxon>Acinetobacter</taxon>
    </lineage>
</organism>
<dbReference type="GeneID" id="69584475"/>
<evidence type="ECO:0000313" key="1">
    <source>
        <dbReference type="EMBL" id="APW48729.1"/>
    </source>
</evidence>
<geneLocation type="plasmid" evidence="1">
    <name>pALWED1.1</name>
</geneLocation>
<gene>
    <name evidence="1" type="ORF">BAA96_1p0022</name>
</gene>
<accession>A0A1P8KGC6</accession>
<sequence length="139" mass="16168">MTGIEYFQKYGWSHAVQSVSRIPSEYNEYSPDLKTVVVNGNFRYAMAAEISKKKTEVYVTELKQIIESEKLLEDFFNLNLVGIEKGLSNAKREMQDMEEQGIVEFNHRFDDDLTCTTERMKLAIAQIDHLYQNNITKSE</sequence>